<dbReference type="InterPro" id="IPR011709">
    <property type="entry name" value="DEAD-box_helicase_OB_fold"/>
</dbReference>
<dbReference type="InterPro" id="IPR011545">
    <property type="entry name" value="DEAD/DEAH_box_helicase_dom"/>
</dbReference>
<evidence type="ECO:0000259" key="7">
    <source>
        <dbReference type="PROSITE" id="PS51194"/>
    </source>
</evidence>
<keyword evidence="2" id="KW-0378">Hydrolase</keyword>
<evidence type="ECO:0000256" key="5">
    <source>
        <dbReference type="SAM" id="MobiDB-lite"/>
    </source>
</evidence>
<dbReference type="Gene3D" id="3.40.50.300">
    <property type="entry name" value="P-loop containing nucleotide triphosphate hydrolases"/>
    <property type="match status" value="2"/>
</dbReference>
<dbReference type="Pfam" id="PF21010">
    <property type="entry name" value="HA2_C"/>
    <property type="match status" value="1"/>
</dbReference>
<dbReference type="SMART" id="SM00382">
    <property type="entry name" value="AAA"/>
    <property type="match status" value="1"/>
</dbReference>
<dbReference type="InterPro" id="IPR027417">
    <property type="entry name" value="P-loop_NTPase"/>
</dbReference>
<keyword evidence="4" id="KW-0067">ATP-binding</keyword>
<evidence type="ECO:0000259" key="6">
    <source>
        <dbReference type="PROSITE" id="PS51192"/>
    </source>
</evidence>
<protein>
    <submittedName>
        <fullName evidence="8">ATP-dependent helicase HrpA</fullName>
    </submittedName>
</protein>
<dbReference type="InterPro" id="IPR014001">
    <property type="entry name" value="Helicase_ATP-bd"/>
</dbReference>
<keyword evidence="3 8" id="KW-0347">Helicase</keyword>
<dbReference type="EMBL" id="FXWJ01000004">
    <property type="protein sequence ID" value="SMQ72230.1"/>
    <property type="molecule type" value="Genomic_DNA"/>
</dbReference>
<accession>A0ABY1RE83</accession>
<dbReference type="NCBIfam" id="TIGR01967">
    <property type="entry name" value="DEAH_box_HrpA"/>
    <property type="match status" value="1"/>
</dbReference>
<evidence type="ECO:0000256" key="3">
    <source>
        <dbReference type="ARBA" id="ARBA00022806"/>
    </source>
</evidence>
<name>A0ABY1RE83_9MICO</name>
<organism evidence="8 9">
    <name type="scientific">Plantibacter elymi</name>
    <name type="common">nom. nud.</name>
    <dbReference type="NCBI Taxonomy" id="199708"/>
    <lineage>
        <taxon>Bacteria</taxon>
        <taxon>Bacillati</taxon>
        <taxon>Actinomycetota</taxon>
        <taxon>Actinomycetes</taxon>
        <taxon>Micrococcales</taxon>
        <taxon>Microbacteriaceae</taxon>
        <taxon>Plantibacter</taxon>
    </lineage>
</organism>
<dbReference type="PANTHER" id="PTHR18934:SF99">
    <property type="entry name" value="ATP-DEPENDENT RNA HELICASE DHX37-RELATED"/>
    <property type="match status" value="1"/>
</dbReference>
<dbReference type="Proteomes" id="UP000194464">
    <property type="component" value="Unassembled WGS sequence"/>
</dbReference>
<dbReference type="PROSITE" id="PS51192">
    <property type="entry name" value="HELICASE_ATP_BIND_1"/>
    <property type="match status" value="1"/>
</dbReference>
<dbReference type="InterPro" id="IPR003593">
    <property type="entry name" value="AAA+_ATPase"/>
</dbReference>
<dbReference type="Pfam" id="PF07717">
    <property type="entry name" value="OB_NTP_bind"/>
    <property type="match status" value="1"/>
</dbReference>
<dbReference type="SMART" id="SM00487">
    <property type="entry name" value="DEXDc"/>
    <property type="match status" value="1"/>
</dbReference>
<dbReference type="InterPro" id="IPR001650">
    <property type="entry name" value="Helicase_C-like"/>
</dbReference>
<keyword evidence="9" id="KW-1185">Reference proteome</keyword>
<evidence type="ECO:0000313" key="9">
    <source>
        <dbReference type="Proteomes" id="UP000194464"/>
    </source>
</evidence>
<dbReference type="CDD" id="cd18791">
    <property type="entry name" value="SF2_C_RHA"/>
    <property type="match status" value="1"/>
</dbReference>
<dbReference type="GO" id="GO:0004386">
    <property type="term" value="F:helicase activity"/>
    <property type="evidence" value="ECO:0007669"/>
    <property type="project" value="UniProtKB-KW"/>
</dbReference>
<evidence type="ECO:0000256" key="2">
    <source>
        <dbReference type="ARBA" id="ARBA00022801"/>
    </source>
</evidence>
<gene>
    <name evidence="8" type="ORF">SAMN06295909_2533</name>
</gene>
<dbReference type="PANTHER" id="PTHR18934">
    <property type="entry name" value="ATP-DEPENDENT RNA HELICASE"/>
    <property type="match status" value="1"/>
</dbReference>
<dbReference type="NCBIfam" id="NF008348">
    <property type="entry name" value="PRK11131.1"/>
    <property type="match status" value="1"/>
</dbReference>
<dbReference type="Gene3D" id="1.20.120.1080">
    <property type="match status" value="1"/>
</dbReference>
<evidence type="ECO:0000256" key="1">
    <source>
        <dbReference type="ARBA" id="ARBA00022741"/>
    </source>
</evidence>
<dbReference type="Pfam" id="PF11898">
    <property type="entry name" value="DUF3418"/>
    <property type="match status" value="1"/>
</dbReference>
<feature type="region of interest" description="Disordered" evidence="5">
    <location>
        <begin position="39"/>
        <end position="85"/>
    </location>
</feature>
<feature type="compositionally biased region" description="Gly residues" evidence="5">
    <location>
        <begin position="50"/>
        <end position="63"/>
    </location>
</feature>
<dbReference type="PROSITE" id="PS51194">
    <property type="entry name" value="HELICASE_CTER"/>
    <property type="match status" value="1"/>
</dbReference>
<evidence type="ECO:0000256" key="4">
    <source>
        <dbReference type="ARBA" id="ARBA00022840"/>
    </source>
</evidence>
<sequence length="1377" mass="153590">MEVSSFALRQAQGPAGRCGVREVLRLPFDKLRDRRRLLRDRGRRLRTGESGSGTGGGDSGTGGRVRRIKKVRSGSTTRPARYDGGLMSDLRISYPPELPVSAARADIARAISEHQVVIVAGATGSGKTTQLPKICLELGRESIGHTQPRRLAARTIAERISEELGQELGGIVGYQVRFTDQASKATKIKLMTDGILLNEIHRDRMLRKYDTIIIDEAHERSLNIDFLLGYLKQLLPQRPDLKVIITSATIDPESFSKHFDGAPIVEVSGRTYPVEIRYRPLVADEPTDDDEDAPESEAADRDYLEGINAALDELARESMGDVLVFLSGETEIRDAADAIRGRNLPGTEVLPLYGRLSSADQHRVFQPSTVAGLRRRIILATNVAETSLTVPGIKYVIDAGTARISRYSVRSKVQRLPIEAISQASANQRSGRSGRTSDGIAIRLYSEDDFAKRPEFTEPEILRTNLAAVILQMISLGLGDIAAFPFLQPPDARGIKDGVDLLSELGAIETRTFADGSPRGGGPRLTRVGRDLSRLPIDPRFARMVVESKRHGVSREVLAIVAALTIQDPRERPLEHRQKADELHRRFVDPTSDFLALLNLWNYLEEKQDELSSSAFRRLCKNEFLNYLRVREWHDVYRQLRQLAKPLGLTINEPTVNPDGIHKSLLAGLLSHIGLKDQTVAPVVKGRNAPPATKTAKKGDYIGARQTRFVLFPGSALAKKQPNAVMSAELVETSRLFARTNASIDPAWAEQIAGDLCKRSYSEPHWEKNQGSAVAFEKVTLFGVPIVPRRRVQFGRIDQEQARELFLRHALVDGEWTHDIGRDKLFDFHRANRRLRKELSELEERTRRRDILFDDEAVFDFYDARVPAETSTTRGFESWWRKTRADQPELLTMRQEDLLPEDAPAVDEDRFPAEWVQADQRLKLSYRFEPGSDDDGVTVIVPLALLDRLSPAGFDWQVPGLRRDLITAMIKALPKALRRNIVPAADWAAKLLAELPADVPAVAPGSPAAEDSFATRLANAIKRLSYMDISASDFEMERVPEHLLVTFRVIDERGRTLASGKDLVELQQRLKQRTRASVAKVAAARVPNAIERSGFTRWDFDDLPRFIDIRQEDGVIRGYPAIVDDGTSVSIRIMSTEADQARAMPAGVRRLLLLAIPSPTAYVQQHLKANEKLALATSPYRSTPALFEDCLAACIDDVLFRVVPDGQVFSRLQYETLRDRVSASVMDRMFQTVAIVARILQAARDTEKAMKAATSMTLLAALTDMRGQLDGLVFPGFVSRTGSARLEHLPRYLAGIRYRAERLTDNPNRDRVWMTEAQTALARFEAAGGTIPLPAEAPEHLVKARWMLEELRISLFAQQLGTAESVSLQRLQKVLAG</sequence>
<feature type="domain" description="Helicase C-terminal" evidence="7">
    <location>
        <begin position="306"/>
        <end position="477"/>
    </location>
</feature>
<reference evidence="8 9" key="1">
    <citation type="submission" date="2017-04" db="EMBL/GenBank/DDBJ databases">
        <authorList>
            <person name="Varghese N."/>
            <person name="Submissions S."/>
        </authorList>
    </citation>
    <scope>NUCLEOTIDE SEQUENCE [LARGE SCALE GENOMIC DNA]</scope>
    <source>
        <strain evidence="8 9">VKM Ac-1784</strain>
    </source>
</reference>
<dbReference type="InterPro" id="IPR007502">
    <property type="entry name" value="Helicase-assoc_dom"/>
</dbReference>
<feature type="domain" description="Helicase ATP-binding" evidence="6">
    <location>
        <begin position="108"/>
        <end position="268"/>
    </location>
</feature>
<comment type="caution">
    <text evidence="8">The sequence shown here is derived from an EMBL/GenBank/DDBJ whole genome shotgun (WGS) entry which is preliminary data.</text>
</comment>
<dbReference type="SMART" id="SM00847">
    <property type="entry name" value="HA2"/>
    <property type="match status" value="1"/>
</dbReference>
<evidence type="ECO:0000313" key="8">
    <source>
        <dbReference type="EMBL" id="SMQ72230.1"/>
    </source>
</evidence>
<dbReference type="InterPro" id="IPR010222">
    <property type="entry name" value="RNA_helicase_HrpA"/>
</dbReference>
<proteinExistence type="predicted"/>
<dbReference type="SMART" id="SM00490">
    <property type="entry name" value="HELICc"/>
    <property type="match status" value="1"/>
</dbReference>
<dbReference type="SUPFAM" id="SSF52540">
    <property type="entry name" value="P-loop containing nucleoside triphosphate hydrolases"/>
    <property type="match status" value="1"/>
</dbReference>
<keyword evidence="1" id="KW-0547">Nucleotide-binding</keyword>
<dbReference type="Pfam" id="PF00271">
    <property type="entry name" value="Helicase_C"/>
    <property type="match status" value="1"/>
</dbReference>
<dbReference type="Pfam" id="PF00270">
    <property type="entry name" value="DEAD"/>
    <property type="match status" value="1"/>
</dbReference>
<dbReference type="InterPro" id="IPR024590">
    <property type="entry name" value="HrpA_C"/>
</dbReference>